<accession>A0A6H2HB62</accession>
<keyword evidence="4 7" id="KW-0812">Transmembrane</keyword>
<reference evidence="9 10" key="1">
    <citation type="submission" date="2020-04" db="EMBL/GenBank/DDBJ databases">
        <title>Complete genome of a Psychrophilic, Marine, Gas Vacuolate Bacterium Polaromonas vacuolata KCTC 22033T.</title>
        <authorList>
            <person name="Hwang K."/>
            <person name="Kim K.M."/>
        </authorList>
    </citation>
    <scope>NUCLEOTIDE SEQUENCE [LARGE SCALE GENOMIC DNA]</scope>
    <source>
        <strain evidence="9 10">KCTC 22033</strain>
    </source>
</reference>
<evidence type="ECO:0000256" key="1">
    <source>
        <dbReference type="ARBA" id="ARBA00004651"/>
    </source>
</evidence>
<evidence type="ECO:0000256" key="4">
    <source>
        <dbReference type="ARBA" id="ARBA00022692"/>
    </source>
</evidence>
<dbReference type="AlphaFoldDB" id="A0A6H2HB62"/>
<evidence type="ECO:0000256" key="6">
    <source>
        <dbReference type="ARBA" id="ARBA00023136"/>
    </source>
</evidence>
<evidence type="ECO:0000259" key="8">
    <source>
        <dbReference type="PROSITE" id="PS50850"/>
    </source>
</evidence>
<feature type="transmembrane region" description="Helical" evidence="7">
    <location>
        <begin position="272"/>
        <end position="291"/>
    </location>
</feature>
<feature type="transmembrane region" description="Helical" evidence="7">
    <location>
        <begin position="151"/>
        <end position="170"/>
    </location>
</feature>
<organism evidence="9 10">
    <name type="scientific">Polaromonas vacuolata</name>
    <dbReference type="NCBI Taxonomy" id="37448"/>
    <lineage>
        <taxon>Bacteria</taxon>
        <taxon>Pseudomonadati</taxon>
        <taxon>Pseudomonadota</taxon>
        <taxon>Betaproteobacteria</taxon>
        <taxon>Burkholderiales</taxon>
        <taxon>Comamonadaceae</taxon>
        <taxon>Polaromonas</taxon>
    </lineage>
</organism>
<proteinExistence type="predicted"/>
<dbReference type="Gene3D" id="1.20.1250.20">
    <property type="entry name" value="MFS general substrate transporter like domains"/>
    <property type="match status" value="1"/>
</dbReference>
<dbReference type="SUPFAM" id="SSF103473">
    <property type="entry name" value="MFS general substrate transporter"/>
    <property type="match status" value="1"/>
</dbReference>
<dbReference type="Pfam" id="PF07690">
    <property type="entry name" value="MFS_1"/>
    <property type="match status" value="1"/>
</dbReference>
<dbReference type="EMBL" id="CP051461">
    <property type="protein sequence ID" value="QJC57105.1"/>
    <property type="molecule type" value="Genomic_DNA"/>
</dbReference>
<feature type="transmembrane region" description="Helical" evidence="7">
    <location>
        <begin position="35"/>
        <end position="53"/>
    </location>
</feature>
<evidence type="ECO:0000256" key="2">
    <source>
        <dbReference type="ARBA" id="ARBA00022448"/>
    </source>
</evidence>
<dbReference type="GO" id="GO:0022857">
    <property type="term" value="F:transmembrane transporter activity"/>
    <property type="evidence" value="ECO:0007669"/>
    <property type="project" value="InterPro"/>
</dbReference>
<feature type="transmembrane region" description="Helical" evidence="7">
    <location>
        <begin position="65"/>
        <end position="84"/>
    </location>
</feature>
<evidence type="ECO:0000256" key="5">
    <source>
        <dbReference type="ARBA" id="ARBA00022989"/>
    </source>
</evidence>
<dbReference type="InterPro" id="IPR036259">
    <property type="entry name" value="MFS_trans_sf"/>
</dbReference>
<dbReference type="InterPro" id="IPR011701">
    <property type="entry name" value="MFS"/>
</dbReference>
<feature type="transmembrane region" description="Helical" evidence="7">
    <location>
        <begin position="240"/>
        <end position="260"/>
    </location>
</feature>
<comment type="subcellular location">
    <subcellularLocation>
        <location evidence="1">Cell membrane</location>
        <topology evidence="1">Multi-pass membrane protein</topology>
    </subcellularLocation>
</comment>
<keyword evidence="3" id="KW-1003">Cell membrane</keyword>
<feature type="transmembrane region" description="Helical" evidence="7">
    <location>
        <begin position="209"/>
        <end position="228"/>
    </location>
</feature>
<evidence type="ECO:0000256" key="7">
    <source>
        <dbReference type="SAM" id="Phobius"/>
    </source>
</evidence>
<dbReference type="Proteomes" id="UP000502041">
    <property type="component" value="Chromosome"/>
</dbReference>
<keyword evidence="10" id="KW-1185">Reference proteome</keyword>
<evidence type="ECO:0000313" key="9">
    <source>
        <dbReference type="EMBL" id="QJC57105.1"/>
    </source>
</evidence>
<dbReference type="PROSITE" id="PS50850">
    <property type="entry name" value="MFS"/>
    <property type="match status" value="1"/>
</dbReference>
<name>A0A6H2HB62_9BURK</name>
<dbReference type="InterPro" id="IPR020846">
    <property type="entry name" value="MFS_dom"/>
</dbReference>
<dbReference type="PANTHER" id="PTHR42718">
    <property type="entry name" value="MAJOR FACILITATOR SUPERFAMILY MULTIDRUG TRANSPORTER MFSC"/>
    <property type="match status" value="1"/>
</dbReference>
<keyword evidence="2" id="KW-0813">Transport</keyword>
<dbReference type="GO" id="GO:0005886">
    <property type="term" value="C:plasma membrane"/>
    <property type="evidence" value="ECO:0007669"/>
    <property type="project" value="UniProtKB-SubCell"/>
</dbReference>
<protein>
    <submittedName>
        <fullName evidence="9">Inner membrane transport protein YnfM</fullName>
    </submittedName>
</protein>
<dbReference type="KEGG" id="pvac:HC248_02421"/>
<feature type="transmembrane region" description="Helical" evidence="7">
    <location>
        <begin position="90"/>
        <end position="111"/>
    </location>
</feature>
<sequence length="390" mass="41046">MLLSFGCFASMSAQRVCDAMLPELSRVFAVSLSQAAQVVSVFAVTYGLAQLFYGPLGDRLGKFRVVTFASMGCSLACLLALSATSLDALLLARVLMALGAAALIPMAMAWVGDNVPTEELQEMLTRTGLGSTLGLVGGQLVGGMLTDALGWRSAFGFMAVLFALVGLLMFRDLRLQPARPAEPLLHSASSRLGFLAQAWQIISGPWSRVILLMALVEGAVGFGVLAIWASHLHLSLGLSLTWSGVIVGLFGLGGVLYMLLARHLIHRFGQQGLVLIGGFIVGFCTLVLAFTPHWLPAVPASLFAGFGFFMFHNTIQANATQMAPAARGTAVSLFASFLFLGQSIGVVLAASLIGLMGTGAVVALGGLMMALEGIFFAWALRRKLAGGFRV</sequence>
<feature type="transmembrane region" description="Helical" evidence="7">
    <location>
        <begin position="359"/>
        <end position="380"/>
    </location>
</feature>
<feature type="transmembrane region" description="Helical" evidence="7">
    <location>
        <begin position="297"/>
        <end position="319"/>
    </location>
</feature>
<dbReference type="PANTHER" id="PTHR42718:SF46">
    <property type="entry name" value="BLR6921 PROTEIN"/>
    <property type="match status" value="1"/>
</dbReference>
<evidence type="ECO:0000256" key="3">
    <source>
        <dbReference type="ARBA" id="ARBA00022475"/>
    </source>
</evidence>
<keyword evidence="6 7" id="KW-0472">Membrane</keyword>
<keyword evidence="5 7" id="KW-1133">Transmembrane helix</keyword>
<feature type="transmembrane region" description="Helical" evidence="7">
    <location>
        <begin position="331"/>
        <end position="353"/>
    </location>
</feature>
<evidence type="ECO:0000313" key="10">
    <source>
        <dbReference type="Proteomes" id="UP000502041"/>
    </source>
</evidence>
<gene>
    <name evidence="9" type="primary">ynfM</name>
    <name evidence="9" type="ORF">HC248_02421</name>
</gene>
<feature type="domain" description="Major facilitator superfamily (MFS) profile" evidence="8">
    <location>
        <begin position="1"/>
        <end position="384"/>
    </location>
</feature>